<dbReference type="AlphaFoldDB" id="A0AAW7DU14"/>
<name>A0AAW7DU14_9GAMM</name>
<evidence type="ECO:0000313" key="2">
    <source>
        <dbReference type="Proteomes" id="UP001173465"/>
    </source>
</evidence>
<reference evidence="1" key="1">
    <citation type="submission" date="2020-06" db="EMBL/GenBank/DDBJ databases">
        <authorList>
            <person name="Dong N."/>
        </authorList>
    </citation>
    <scope>NUCLEOTIDE SEQUENCE</scope>
    <source>
        <strain evidence="1">DF46-2-2</strain>
    </source>
</reference>
<proteinExistence type="predicted"/>
<organism evidence="1 2">
    <name type="scientific">Thiopseudomonas alkaliphila</name>
    <dbReference type="NCBI Taxonomy" id="1697053"/>
    <lineage>
        <taxon>Bacteria</taxon>
        <taxon>Pseudomonadati</taxon>
        <taxon>Pseudomonadota</taxon>
        <taxon>Gammaproteobacteria</taxon>
        <taxon>Pseudomonadales</taxon>
        <taxon>Pseudomonadaceae</taxon>
        <taxon>Thiopseudomonas</taxon>
    </lineage>
</organism>
<dbReference type="RefSeq" id="WP_286594393.1">
    <property type="nucleotide sequence ID" value="NZ_JACANB010000008.1"/>
</dbReference>
<comment type="caution">
    <text evidence="1">The sequence shown here is derived from an EMBL/GenBank/DDBJ whole genome shotgun (WGS) entry which is preliminary data.</text>
</comment>
<accession>A0AAW7DU14</accession>
<gene>
    <name evidence="1" type="ORF">HX099_10730</name>
</gene>
<protein>
    <submittedName>
        <fullName evidence="1">Uncharacterized protein</fullName>
    </submittedName>
</protein>
<evidence type="ECO:0000313" key="1">
    <source>
        <dbReference type="EMBL" id="MDM1697127.1"/>
    </source>
</evidence>
<dbReference type="Proteomes" id="UP001173465">
    <property type="component" value="Unassembled WGS sequence"/>
</dbReference>
<sequence length="186" mass="21501">MSSRNEEIVLYESPKAASRKMVEAWVSRDGFAFFTEHGARTQGATHRQCKNPEHPPYIKMGYCSQCAKEKTDLWYASLPSVEYTGGVIYSHSADRYFSDLDDLEFYIDEFSSDDLRLSPCSEQSYTKIAPGYWYYDMPEDQELPAEILAAVEELNSVLAEHKLGWYPENYRLDTNQVLAFMRRGNK</sequence>
<dbReference type="EMBL" id="JACANB010000008">
    <property type="protein sequence ID" value="MDM1697127.1"/>
    <property type="molecule type" value="Genomic_DNA"/>
</dbReference>
<reference evidence="1" key="2">
    <citation type="journal article" date="2022" name="Sci. Total Environ.">
        <title>Prevalence, transmission, and molecular epidemiology of tet(X)-positive bacteria among humans, animals, and environmental niches in China: An epidemiological, and genomic-based study.</title>
        <authorList>
            <person name="Dong N."/>
            <person name="Zeng Y."/>
            <person name="Cai C."/>
            <person name="Sun C."/>
            <person name="Lu J."/>
            <person name="Liu C."/>
            <person name="Zhou H."/>
            <person name="Sun Q."/>
            <person name="Shu L."/>
            <person name="Wang H."/>
            <person name="Wang Y."/>
            <person name="Wang S."/>
            <person name="Wu C."/>
            <person name="Chan E.W."/>
            <person name="Chen G."/>
            <person name="Shen Z."/>
            <person name="Chen S."/>
            <person name="Zhang R."/>
        </authorList>
    </citation>
    <scope>NUCLEOTIDE SEQUENCE</scope>
    <source>
        <strain evidence="1">DF46-2-2</strain>
    </source>
</reference>